<dbReference type="InterPro" id="IPR027417">
    <property type="entry name" value="P-loop_NTPase"/>
</dbReference>
<dbReference type="EMBL" id="JAHLFV010000020">
    <property type="protein sequence ID" value="MBU3849114.1"/>
    <property type="molecule type" value="Genomic_DNA"/>
</dbReference>
<feature type="coiled-coil region" evidence="1">
    <location>
        <begin position="604"/>
        <end position="752"/>
    </location>
</feature>
<sequence>MQTKKLNRVRLVNWMYFGMETFPINQGSVLISGENAAGKSTVLDAIQMVLTGNTRRFNKAANENSDRDLKSYVRCKINTTEKTFLRTGTVIGNVALEFYEEKERRWFVIGVHLTSVNETEPVAKKWYIEEGRLEDFSFLTGKQKPAMAEEFRKNDEKIRYIHRVSEYQDNLRRRLGSLEEKFFEVLLKALAFRPVDNVKDFINKYVLSEKAIDVQSLRESIDVLNEFERTLKKAQEERDYLENIINRFKEIEDNDHSKDVNEVLLEIIEQELLKASKKECEKHIVINNQALESTEKEKESIEDQLKTVKNKLLELNQAYNNTDYARLTEKLTDSLELAEKEKREITKSLQRLTEHLEYVKACLTLFQAIKDLPVHGDEFKKLALHVSVREKAEILSKIQDYIATVIEEIREKKYEIQVEKKAREKQIIELDKNIESLKAQTIKFPEETENLRNCIQKEFNDRGIDSRVYVFSELLTITDKSWTNAIEGYLNTQRFYLIVEPEYYHLALEIYSSNRKSYNQGIINFRKLPEVPEREENSLACFVESENRYAKRYVDFILGKVICCNTLRELENHHCAVTKDCMVYKNYVSRKIDPKIYSKPYIGKDAVEIQLKNCLKERKSLQDSLPELQNNLAFCEQAIQTEEKVNCEVIKQNFDAPGMLGDLEKRIEEYRRELESIAKNPDVMQLQLHISQQEEKESALQKEKDKLIGKATTLKNEIDRLSSQVKELCNQIESKEAQLKEYENLKTAVYNEAVTKYKGINKNRSIEQIREGYLRQKVAYENKGQRFLNGEKNYPGLMQLQSTYNSVFGRDFIVGKEGKDSYKSRFIKLDGMEIIRYEESIRIAKDKCEDIFKNEFLSKMKESIETARYEFDNLKKALKDINYGEDTYRFIISANAQKRNLYNMIMSEENMGKDNLFSGGFQNQYKDEIEELFSKIKSRDSGDAAVREYTDYRTYLDYDIEIVKKNGTVQKLSAKAKSNSGGESQVPFYVIMGASLNTIYKNNNSIRLLLLDEAFSNMDEQRIESVMQFFKALDFQTILVAPSPKIQDIEEHVDSVITVMREDTVSFAEDFKYYGD</sequence>
<accession>A0A9E2KZQ9</accession>
<dbReference type="PANTHER" id="PTHR32182:SF0">
    <property type="entry name" value="DNA REPLICATION AND REPAIR PROTEIN RECF"/>
    <property type="match status" value="1"/>
</dbReference>
<dbReference type="Pfam" id="PF13558">
    <property type="entry name" value="SbcC_Walker_B"/>
    <property type="match status" value="1"/>
</dbReference>
<feature type="coiled-coil region" evidence="1">
    <location>
        <begin position="217"/>
        <end position="254"/>
    </location>
</feature>
<dbReference type="Pfam" id="PF13555">
    <property type="entry name" value="AAA_29"/>
    <property type="match status" value="1"/>
</dbReference>
<dbReference type="AlphaFoldDB" id="A0A9E2KZQ9"/>
<proteinExistence type="predicted"/>
<dbReference type="GO" id="GO:0000731">
    <property type="term" value="P:DNA synthesis involved in DNA repair"/>
    <property type="evidence" value="ECO:0007669"/>
    <property type="project" value="TreeGrafter"/>
</dbReference>
<dbReference type="Gene3D" id="1.10.287.1490">
    <property type="match status" value="1"/>
</dbReference>
<gene>
    <name evidence="2" type="ORF">IAA16_00940</name>
</gene>
<name>A0A9E2KZQ9_9SPIR</name>
<organism evidence="2 3">
    <name type="scientific">Candidatus Treponema excrementipullorum</name>
    <dbReference type="NCBI Taxonomy" id="2838768"/>
    <lineage>
        <taxon>Bacteria</taxon>
        <taxon>Pseudomonadati</taxon>
        <taxon>Spirochaetota</taxon>
        <taxon>Spirochaetia</taxon>
        <taxon>Spirochaetales</taxon>
        <taxon>Treponemataceae</taxon>
        <taxon>Treponema</taxon>
    </lineage>
</organism>
<dbReference type="SUPFAM" id="SSF52540">
    <property type="entry name" value="P-loop containing nucleoside triphosphate hydrolases"/>
    <property type="match status" value="1"/>
</dbReference>
<evidence type="ECO:0000313" key="3">
    <source>
        <dbReference type="Proteomes" id="UP000823914"/>
    </source>
</evidence>
<dbReference type="PANTHER" id="PTHR32182">
    <property type="entry name" value="DNA REPLICATION AND REPAIR PROTEIN RECF"/>
    <property type="match status" value="1"/>
</dbReference>
<dbReference type="Gene3D" id="3.40.50.300">
    <property type="entry name" value="P-loop containing nucleotide triphosphate hydrolases"/>
    <property type="match status" value="2"/>
</dbReference>
<dbReference type="Proteomes" id="UP000823914">
    <property type="component" value="Unassembled WGS sequence"/>
</dbReference>
<dbReference type="GO" id="GO:0006302">
    <property type="term" value="P:double-strand break repair"/>
    <property type="evidence" value="ECO:0007669"/>
    <property type="project" value="TreeGrafter"/>
</dbReference>
<evidence type="ECO:0000313" key="2">
    <source>
        <dbReference type="EMBL" id="MBU3849114.1"/>
    </source>
</evidence>
<reference evidence="2" key="1">
    <citation type="journal article" date="2021" name="PeerJ">
        <title>Extensive microbial diversity within the chicken gut microbiome revealed by metagenomics and culture.</title>
        <authorList>
            <person name="Gilroy R."/>
            <person name="Ravi A."/>
            <person name="Getino M."/>
            <person name="Pursley I."/>
            <person name="Horton D.L."/>
            <person name="Alikhan N.F."/>
            <person name="Baker D."/>
            <person name="Gharbi K."/>
            <person name="Hall N."/>
            <person name="Watson M."/>
            <person name="Adriaenssens E.M."/>
            <person name="Foster-Nyarko E."/>
            <person name="Jarju S."/>
            <person name="Secka A."/>
            <person name="Antonio M."/>
            <person name="Oren A."/>
            <person name="Chaudhuri R.R."/>
            <person name="La Ragione R."/>
            <person name="Hildebrand F."/>
            <person name="Pallen M.J."/>
        </authorList>
    </citation>
    <scope>NUCLEOTIDE SEQUENCE</scope>
    <source>
        <strain evidence="2">Gambia15-2214</strain>
    </source>
</reference>
<reference evidence="2" key="2">
    <citation type="submission" date="2021-04" db="EMBL/GenBank/DDBJ databases">
        <authorList>
            <person name="Gilroy R."/>
        </authorList>
    </citation>
    <scope>NUCLEOTIDE SEQUENCE</scope>
    <source>
        <strain evidence="2">Gambia15-2214</strain>
    </source>
</reference>
<comment type="caution">
    <text evidence="2">The sequence shown here is derived from an EMBL/GenBank/DDBJ whole genome shotgun (WGS) entry which is preliminary data.</text>
</comment>
<feature type="coiled-coil region" evidence="1">
    <location>
        <begin position="284"/>
        <end position="355"/>
    </location>
</feature>
<keyword evidence="1" id="KW-0175">Coiled coil</keyword>
<protein>
    <submittedName>
        <fullName evidence="2">AAA family ATPase</fullName>
    </submittedName>
</protein>
<evidence type="ECO:0000256" key="1">
    <source>
        <dbReference type="SAM" id="Coils"/>
    </source>
</evidence>